<dbReference type="Proteomes" id="UP000005392">
    <property type="component" value="Unassembled WGS sequence"/>
</dbReference>
<dbReference type="EMBL" id="AFQD01000304">
    <property type="protein sequence ID" value="EGQ79179.1"/>
    <property type="molecule type" value="Genomic_DNA"/>
</dbReference>
<organism evidence="2 3">
    <name type="scientific">Fusobacterium animalis ATCC 51191</name>
    <dbReference type="NCBI Taxonomy" id="997347"/>
    <lineage>
        <taxon>Bacteria</taxon>
        <taxon>Fusobacteriati</taxon>
        <taxon>Fusobacteriota</taxon>
        <taxon>Fusobacteriia</taxon>
        <taxon>Fusobacteriales</taxon>
        <taxon>Fusobacteriaceae</taxon>
        <taxon>Fusobacterium</taxon>
    </lineage>
</organism>
<dbReference type="PATRIC" id="fig|997347.4.peg.1666"/>
<gene>
    <name evidence="2" type="ORF">HMPREF9094_1797</name>
</gene>
<dbReference type="AlphaFoldDB" id="F9EPE2"/>
<evidence type="ECO:0000313" key="3">
    <source>
        <dbReference type="Proteomes" id="UP000005392"/>
    </source>
</evidence>
<comment type="caution">
    <text evidence="2">The sequence shown here is derived from an EMBL/GenBank/DDBJ whole genome shotgun (WGS) entry which is preliminary data.</text>
</comment>
<reference evidence="2 3" key="1">
    <citation type="submission" date="2011-05" db="EMBL/GenBank/DDBJ databases">
        <authorList>
            <person name="Muzny D."/>
            <person name="Qin X."/>
            <person name="Deng J."/>
            <person name="Jiang H."/>
            <person name="Liu Y."/>
            <person name="Qu J."/>
            <person name="Song X.-Z."/>
            <person name="Zhang L."/>
            <person name="Thornton R."/>
            <person name="Coyle M."/>
            <person name="Francisco L."/>
            <person name="Jackson L."/>
            <person name="Javaid M."/>
            <person name="Korchina V."/>
            <person name="Kovar C."/>
            <person name="Mata R."/>
            <person name="Mathew T."/>
            <person name="Ngo R."/>
            <person name="Nguyen L."/>
            <person name="Nguyen N."/>
            <person name="Okwuonu G."/>
            <person name="Ongeri F."/>
            <person name="Pham C."/>
            <person name="Simmons D."/>
            <person name="Wilczek-Boney K."/>
            <person name="Hale W."/>
            <person name="Jakkamsetti A."/>
            <person name="Pham P."/>
            <person name="Ruth R."/>
            <person name="San Lucas F."/>
            <person name="Warren J."/>
            <person name="Zhang J."/>
            <person name="Zhao Z."/>
            <person name="Zhou C."/>
            <person name="Zhu D."/>
            <person name="Lee S."/>
            <person name="Bess C."/>
            <person name="Blankenburg K."/>
            <person name="Forbes L."/>
            <person name="Fu Q."/>
            <person name="Gubbala S."/>
            <person name="Hirani K."/>
            <person name="Jayaseelan J.C."/>
            <person name="Lara F."/>
            <person name="Munidasa M."/>
            <person name="Palculict T."/>
            <person name="Patil S."/>
            <person name="Pu L.-L."/>
            <person name="Saada N."/>
            <person name="Tang L."/>
            <person name="Weissenberger G."/>
            <person name="Zhu Y."/>
            <person name="Hemphill L."/>
            <person name="Shang Y."/>
            <person name="Youmans B."/>
            <person name="Ayvaz T."/>
            <person name="Ross M."/>
            <person name="Santibanez J."/>
            <person name="Aqrawi P."/>
            <person name="Gross S."/>
            <person name="Joshi V."/>
            <person name="Fowler G."/>
            <person name="Nazareth L."/>
            <person name="Reid J."/>
            <person name="Worley K."/>
            <person name="Petrosino J."/>
            <person name="Highlander S."/>
            <person name="Gibbs R."/>
        </authorList>
    </citation>
    <scope>NUCLEOTIDE SEQUENCE [LARGE SCALE GENOMIC DNA]</scope>
    <source>
        <strain evidence="2 3">ATCC 51191</strain>
    </source>
</reference>
<dbReference type="Pfam" id="PF01497">
    <property type="entry name" value="Peripla_BP_2"/>
    <property type="match status" value="1"/>
</dbReference>
<proteinExistence type="predicted"/>
<sequence length="248" mass="27350">MIMVIKLKLKSIKKIIVTDPGVIEILFKIGGEKSIIAIAKTSRSKIYPSDKVDKLVSIGNISNLNLEKVVEYKPDLIVVSSMMLRNVEAIKKMGYKVIVSNASNLNGILDTISVAGIISGKKDEAEKLRKECLVKLEKIEKENMKSSSKLKGAILFSTSPMTAFSEDSIPGDVLKHLGVINIAANVPGQRPILSPEYILKENPDFLAGAMSLDDPQQIIEASNVIPKIKAGKIIIFYFRFISYIKKFI</sequence>
<feature type="domain" description="Fe/B12 periplasmic-binding" evidence="1">
    <location>
        <begin position="14"/>
        <end position="248"/>
    </location>
</feature>
<dbReference type="PROSITE" id="PS50983">
    <property type="entry name" value="FE_B12_PBP"/>
    <property type="match status" value="1"/>
</dbReference>
<dbReference type="STRING" id="76859.RN98_05945"/>
<dbReference type="GO" id="GO:0071281">
    <property type="term" value="P:cellular response to iron ion"/>
    <property type="evidence" value="ECO:0007669"/>
    <property type="project" value="TreeGrafter"/>
</dbReference>
<dbReference type="InterPro" id="IPR002491">
    <property type="entry name" value="ABC_transptr_periplasmic_BD"/>
</dbReference>
<protein>
    <submittedName>
        <fullName evidence="2">Fe3+ ABC superfamily ATP binding cassette transporter, binding protein</fullName>
    </submittedName>
</protein>
<accession>F9EPE2</accession>
<dbReference type="HOGENOM" id="CLU_038034_2_6_0"/>
<dbReference type="SUPFAM" id="SSF53807">
    <property type="entry name" value="Helical backbone' metal receptor"/>
    <property type="match status" value="1"/>
</dbReference>
<evidence type="ECO:0000313" key="2">
    <source>
        <dbReference type="EMBL" id="EGQ79179.1"/>
    </source>
</evidence>
<dbReference type="PANTHER" id="PTHR30535">
    <property type="entry name" value="VITAMIN B12-BINDING PROTEIN"/>
    <property type="match status" value="1"/>
</dbReference>
<name>F9EPE2_9FUSO</name>
<evidence type="ECO:0000259" key="1">
    <source>
        <dbReference type="PROSITE" id="PS50983"/>
    </source>
</evidence>
<dbReference type="PANTHER" id="PTHR30535:SF34">
    <property type="entry name" value="MOLYBDATE-BINDING PROTEIN MOLA"/>
    <property type="match status" value="1"/>
</dbReference>
<dbReference type="InterPro" id="IPR050902">
    <property type="entry name" value="ABC_Transporter_SBP"/>
</dbReference>
<keyword evidence="3" id="KW-1185">Reference proteome</keyword>
<dbReference type="Gene3D" id="3.40.50.1980">
    <property type="entry name" value="Nitrogenase molybdenum iron protein domain"/>
    <property type="match status" value="2"/>
</dbReference>